<protein>
    <recommendedName>
        <fullName evidence="5">EMI domain-containing protein</fullName>
    </recommendedName>
</protein>
<dbReference type="Proteomes" id="UP000242188">
    <property type="component" value="Unassembled WGS sequence"/>
</dbReference>
<gene>
    <name evidence="6" type="ORF">KP79_PYT00517</name>
</gene>
<evidence type="ECO:0000259" key="5">
    <source>
        <dbReference type="PROSITE" id="PS51041"/>
    </source>
</evidence>
<keyword evidence="7" id="KW-1185">Reference proteome</keyword>
<organism evidence="6 7">
    <name type="scientific">Mizuhopecten yessoensis</name>
    <name type="common">Japanese scallop</name>
    <name type="synonym">Patinopecten yessoensis</name>
    <dbReference type="NCBI Taxonomy" id="6573"/>
    <lineage>
        <taxon>Eukaryota</taxon>
        <taxon>Metazoa</taxon>
        <taxon>Spiralia</taxon>
        <taxon>Lophotrochozoa</taxon>
        <taxon>Mollusca</taxon>
        <taxon>Bivalvia</taxon>
        <taxon>Autobranchia</taxon>
        <taxon>Pteriomorphia</taxon>
        <taxon>Pectinida</taxon>
        <taxon>Pectinoidea</taxon>
        <taxon>Pectinidae</taxon>
        <taxon>Mizuhopecten</taxon>
    </lineage>
</organism>
<feature type="signal peptide" evidence="4">
    <location>
        <begin position="1"/>
        <end position="16"/>
    </location>
</feature>
<sequence>MDVCVALLIIVHVVSGLMYTVNGQTTPPLTYVTGPNVCVINITFQETRQVTRAYRIKYYTRCKWNRRCAKYRIQLRAQNIVSDAWKFEPRCCDGFVRSRDTCMEVLADKIQTLDTGTDVTDYSIWPPIIGTLMAIFAISTIAIIIVLKRKSSSATRNGSSPVEIRAIANHIYADAMPSVSHSYETLDASQATKSHSYETLDTSRVGLTQNIYDSIDTYKILQSGSKK</sequence>
<feature type="chain" id="PRO_5012419751" description="EMI domain-containing protein" evidence="4">
    <location>
        <begin position="17"/>
        <end position="227"/>
    </location>
</feature>
<keyword evidence="3" id="KW-0812">Transmembrane</keyword>
<keyword evidence="3" id="KW-1133">Transmembrane helix</keyword>
<evidence type="ECO:0000256" key="1">
    <source>
        <dbReference type="ARBA" id="ARBA00022729"/>
    </source>
</evidence>
<keyword evidence="3" id="KW-0472">Membrane</keyword>
<keyword evidence="2" id="KW-1015">Disulfide bond</keyword>
<evidence type="ECO:0000313" key="7">
    <source>
        <dbReference type="Proteomes" id="UP000242188"/>
    </source>
</evidence>
<evidence type="ECO:0000313" key="6">
    <source>
        <dbReference type="EMBL" id="OWF53094.1"/>
    </source>
</evidence>
<feature type="transmembrane region" description="Helical" evidence="3">
    <location>
        <begin position="124"/>
        <end position="147"/>
    </location>
</feature>
<evidence type="ECO:0000256" key="2">
    <source>
        <dbReference type="ARBA" id="ARBA00023157"/>
    </source>
</evidence>
<reference evidence="6 7" key="1">
    <citation type="journal article" date="2017" name="Nat. Ecol. Evol.">
        <title>Scallop genome provides insights into evolution of bilaterian karyotype and development.</title>
        <authorList>
            <person name="Wang S."/>
            <person name="Zhang J."/>
            <person name="Jiao W."/>
            <person name="Li J."/>
            <person name="Xun X."/>
            <person name="Sun Y."/>
            <person name="Guo X."/>
            <person name="Huan P."/>
            <person name="Dong B."/>
            <person name="Zhang L."/>
            <person name="Hu X."/>
            <person name="Sun X."/>
            <person name="Wang J."/>
            <person name="Zhao C."/>
            <person name="Wang Y."/>
            <person name="Wang D."/>
            <person name="Huang X."/>
            <person name="Wang R."/>
            <person name="Lv J."/>
            <person name="Li Y."/>
            <person name="Zhang Z."/>
            <person name="Liu B."/>
            <person name="Lu W."/>
            <person name="Hui Y."/>
            <person name="Liang J."/>
            <person name="Zhou Z."/>
            <person name="Hou R."/>
            <person name="Li X."/>
            <person name="Liu Y."/>
            <person name="Li H."/>
            <person name="Ning X."/>
            <person name="Lin Y."/>
            <person name="Zhao L."/>
            <person name="Xing Q."/>
            <person name="Dou J."/>
            <person name="Li Y."/>
            <person name="Mao J."/>
            <person name="Guo H."/>
            <person name="Dou H."/>
            <person name="Li T."/>
            <person name="Mu C."/>
            <person name="Jiang W."/>
            <person name="Fu Q."/>
            <person name="Fu X."/>
            <person name="Miao Y."/>
            <person name="Liu J."/>
            <person name="Yu Q."/>
            <person name="Li R."/>
            <person name="Liao H."/>
            <person name="Li X."/>
            <person name="Kong Y."/>
            <person name="Jiang Z."/>
            <person name="Chourrout D."/>
            <person name="Li R."/>
            <person name="Bao Z."/>
        </authorList>
    </citation>
    <scope>NUCLEOTIDE SEQUENCE [LARGE SCALE GENOMIC DNA]</scope>
    <source>
        <strain evidence="6 7">PY_sf001</strain>
    </source>
</reference>
<evidence type="ECO:0000256" key="3">
    <source>
        <dbReference type="SAM" id="Phobius"/>
    </source>
</evidence>
<dbReference type="EMBL" id="NEDP02001510">
    <property type="protein sequence ID" value="OWF53094.1"/>
    <property type="molecule type" value="Genomic_DNA"/>
</dbReference>
<comment type="caution">
    <text evidence="6">The sequence shown here is derived from an EMBL/GenBank/DDBJ whole genome shotgun (WGS) entry which is preliminary data.</text>
</comment>
<accession>A0A210QWI9</accession>
<dbReference type="InterPro" id="IPR011489">
    <property type="entry name" value="EMI_domain"/>
</dbReference>
<proteinExistence type="predicted"/>
<dbReference type="PROSITE" id="PS51041">
    <property type="entry name" value="EMI"/>
    <property type="match status" value="1"/>
</dbReference>
<name>A0A210QWI9_MIZYE</name>
<evidence type="ECO:0000256" key="4">
    <source>
        <dbReference type="SAM" id="SignalP"/>
    </source>
</evidence>
<dbReference type="AlphaFoldDB" id="A0A210QWI9"/>
<feature type="domain" description="EMI" evidence="5">
    <location>
        <begin position="34"/>
        <end position="104"/>
    </location>
</feature>
<keyword evidence="1 4" id="KW-0732">Signal</keyword>